<accession>A0ABU6VUG5</accession>
<keyword evidence="2" id="KW-1133">Transmembrane helix</keyword>
<feature type="region of interest" description="Disordered" evidence="1">
    <location>
        <begin position="130"/>
        <end position="160"/>
    </location>
</feature>
<evidence type="ECO:0008006" key="5">
    <source>
        <dbReference type="Google" id="ProtNLM"/>
    </source>
</evidence>
<protein>
    <recommendedName>
        <fullName evidence="5">Transmembrane protein</fullName>
    </recommendedName>
</protein>
<feature type="compositionally biased region" description="Polar residues" evidence="1">
    <location>
        <begin position="1"/>
        <end position="15"/>
    </location>
</feature>
<dbReference type="Proteomes" id="UP001341840">
    <property type="component" value="Unassembled WGS sequence"/>
</dbReference>
<reference evidence="3 4" key="1">
    <citation type="journal article" date="2023" name="Plants (Basel)">
        <title>Bridging the Gap: Combining Genomics and Transcriptomics Approaches to Understand Stylosanthes scabra, an Orphan Legume from the Brazilian Caatinga.</title>
        <authorList>
            <person name="Ferreira-Neto J.R.C."/>
            <person name="da Silva M.D."/>
            <person name="Binneck E."/>
            <person name="de Melo N.F."/>
            <person name="da Silva R.H."/>
            <person name="de Melo A.L.T.M."/>
            <person name="Pandolfi V."/>
            <person name="Bustamante F.O."/>
            <person name="Brasileiro-Vidal A.C."/>
            <person name="Benko-Iseppon A.M."/>
        </authorList>
    </citation>
    <scope>NUCLEOTIDE SEQUENCE [LARGE SCALE GENOMIC DNA]</scope>
    <source>
        <tissue evidence="3">Leaves</tissue>
    </source>
</reference>
<feature type="compositionally biased region" description="Basic and acidic residues" evidence="1">
    <location>
        <begin position="37"/>
        <end position="63"/>
    </location>
</feature>
<feature type="transmembrane region" description="Helical" evidence="2">
    <location>
        <begin position="97"/>
        <end position="118"/>
    </location>
</feature>
<evidence type="ECO:0000256" key="1">
    <source>
        <dbReference type="SAM" id="MobiDB-lite"/>
    </source>
</evidence>
<proteinExistence type="predicted"/>
<keyword evidence="4" id="KW-1185">Reference proteome</keyword>
<name>A0ABU6VUG5_9FABA</name>
<comment type="caution">
    <text evidence="3">The sequence shown here is derived from an EMBL/GenBank/DDBJ whole genome shotgun (WGS) entry which is preliminary data.</text>
</comment>
<feature type="compositionally biased region" description="Pro residues" evidence="1">
    <location>
        <begin position="70"/>
        <end position="84"/>
    </location>
</feature>
<keyword evidence="2" id="KW-0812">Transmembrane</keyword>
<organism evidence="3 4">
    <name type="scientific">Stylosanthes scabra</name>
    <dbReference type="NCBI Taxonomy" id="79078"/>
    <lineage>
        <taxon>Eukaryota</taxon>
        <taxon>Viridiplantae</taxon>
        <taxon>Streptophyta</taxon>
        <taxon>Embryophyta</taxon>
        <taxon>Tracheophyta</taxon>
        <taxon>Spermatophyta</taxon>
        <taxon>Magnoliopsida</taxon>
        <taxon>eudicotyledons</taxon>
        <taxon>Gunneridae</taxon>
        <taxon>Pentapetalae</taxon>
        <taxon>rosids</taxon>
        <taxon>fabids</taxon>
        <taxon>Fabales</taxon>
        <taxon>Fabaceae</taxon>
        <taxon>Papilionoideae</taxon>
        <taxon>50 kb inversion clade</taxon>
        <taxon>dalbergioids sensu lato</taxon>
        <taxon>Dalbergieae</taxon>
        <taxon>Pterocarpus clade</taxon>
        <taxon>Stylosanthes</taxon>
    </lineage>
</organism>
<gene>
    <name evidence="3" type="ORF">PIB30_078829</name>
</gene>
<dbReference type="EMBL" id="JASCZI010152135">
    <property type="protein sequence ID" value="MED6175488.1"/>
    <property type="molecule type" value="Genomic_DNA"/>
</dbReference>
<evidence type="ECO:0000313" key="3">
    <source>
        <dbReference type="EMBL" id="MED6175488.1"/>
    </source>
</evidence>
<sequence>MNPNTPNIITHTHTQNGREEERDDGAGELVPSPPSPKRRDRERTEKREREDPSCVNASKRERELEDEPPSSSPPPPKDPWPPPSSSKRREAMIVPPSLSAIIFEATITITFGLLFAAVHGRSHHASCRRVEGENEGKKLLPPSMSVDAAVRLQNSGVRKE</sequence>
<feature type="region of interest" description="Disordered" evidence="1">
    <location>
        <begin position="1"/>
        <end position="89"/>
    </location>
</feature>
<keyword evidence="2" id="KW-0472">Membrane</keyword>
<evidence type="ECO:0000313" key="4">
    <source>
        <dbReference type="Proteomes" id="UP001341840"/>
    </source>
</evidence>
<evidence type="ECO:0000256" key="2">
    <source>
        <dbReference type="SAM" id="Phobius"/>
    </source>
</evidence>